<accession>A0A8H3HQP2</accession>
<dbReference type="Pfam" id="PF16486">
    <property type="entry name" value="ArgoN"/>
    <property type="match status" value="1"/>
</dbReference>
<dbReference type="InterPro" id="IPR032474">
    <property type="entry name" value="Argonaute_N"/>
</dbReference>
<dbReference type="AlphaFoldDB" id="A0A8H3HQP2"/>
<gene>
    <name evidence="2" type="ORF">RDB_LOCUS130167</name>
</gene>
<organism evidence="2 3">
    <name type="scientific">Rhizoctonia solani</name>
    <dbReference type="NCBI Taxonomy" id="456999"/>
    <lineage>
        <taxon>Eukaryota</taxon>
        <taxon>Fungi</taxon>
        <taxon>Dikarya</taxon>
        <taxon>Basidiomycota</taxon>
        <taxon>Agaricomycotina</taxon>
        <taxon>Agaricomycetes</taxon>
        <taxon>Cantharellales</taxon>
        <taxon>Ceratobasidiaceae</taxon>
        <taxon>Rhizoctonia</taxon>
    </lineage>
</organism>
<evidence type="ECO:0000259" key="1">
    <source>
        <dbReference type="Pfam" id="PF16486"/>
    </source>
</evidence>
<evidence type="ECO:0000313" key="3">
    <source>
        <dbReference type="Proteomes" id="UP000663850"/>
    </source>
</evidence>
<reference evidence="2" key="1">
    <citation type="submission" date="2021-01" db="EMBL/GenBank/DDBJ databases">
        <authorList>
            <person name="Kaushik A."/>
        </authorList>
    </citation>
    <scope>NUCLEOTIDE SEQUENCE</scope>
    <source>
        <strain evidence="2">Type strain: AG8-Rh-89/</strain>
    </source>
</reference>
<sequence>TIEEDNVPVDLPPLRNREILDKVQTREAAIFKPRGVYDGRKNLFSINPFSFHPAGGFEVDAPPRPGSKRPMRRRVVKFKFAGLINMR</sequence>
<evidence type="ECO:0000313" key="2">
    <source>
        <dbReference type="EMBL" id="CAE6530830.1"/>
    </source>
</evidence>
<protein>
    <recommendedName>
        <fullName evidence="1">Protein argonaute N-terminal domain-containing protein</fullName>
    </recommendedName>
</protein>
<feature type="domain" description="Protein argonaute N-terminal" evidence="1">
    <location>
        <begin position="14"/>
        <end position="86"/>
    </location>
</feature>
<name>A0A8H3HQP2_9AGAM</name>
<dbReference type="Proteomes" id="UP000663850">
    <property type="component" value="Unassembled WGS sequence"/>
</dbReference>
<dbReference type="EMBL" id="CAJMWZ010007005">
    <property type="protein sequence ID" value="CAE6530830.1"/>
    <property type="molecule type" value="Genomic_DNA"/>
</dbReference>
<feature type="non-terminal residue" evidence="2">
    <location>
        <position position="1"/>
    </location>
</feature>
<proteinExistence type="predicted"/>
<comment type="caution">
    <text evidence="2">The sequence shown here is derived from an EMBL/GenBank/DDBJ whole genome shotgun (WGS) entry which is preliminary data.</text>
</comment>